<evidence type="ECO:0000313" key="1">
    <source>
        <dbReference type="EMBL" id="KAF3453103.1"/>
    </source>
</evidence>
<evidence type="ECO:0000313" key="2">
    <source>
        <dbReference type="Proteomes" id="UP000796880"/>
    </source>
</evidence>
<reference evidence="1" key="1">
    <citation type="submission" date="2020-03" db="EMBL/GenBank/DDBJ databases">
        <title>A high-quality chromosome-level genome assembly of a woody plant with both climbing and erect habits, Rhamnella rubrinervis.</title>
        <authorList>
            <person name="Lu Z."/>
            <person name="Yang Y."/>
            <person name="Zhu X."/>
            <person name="Sun Y."/>
        </authorList>
    </citation>
    <scope>NUCLEOTIDE SEQUENCE</scope>
    <source>
        <strain evidence="1">BYM</strain>
        <tissue evidence="1">Leaf</tissue>
    </source>
</reference>
<comment type="caution">
    <text evidence="1">The sequence shown here is derived from an EMBL/GenBank/DDBJ whole genome shotgun (WGS) entry which is preliminary data.</text>
</comment>
<dbReference type="Proteomes" id="UP000796880">
    <property type="component" value="Unassembled WGS sequence"/>
</dbReference>
<dbReference type="Gene3D" id="3.40.395.10">
    <property type="entry name" value="Adenoviral Proteinase, Chain A"/>
    <property type="match status" value="1"/>
</dbReference>
<gene>
    <name evidence="1" type="ORF">FNV43_RR03537</name>
</gene>
<dbReference type="EMBL" id="VOIH02000002">
    <property type="protein sequence ID" value="KAF3453103.1"/>
    <property type="molecule type" value="Genomic_DNA"/>
</dbReference>
<dbReference type="OrthoDB" id="1251866at2759"/>
<dbReference type="AlphaFoldDB" id="A0A8K0HK64"/>
<accession>A0A8K0HK64</accession>
<protein>
    <submittedName>
        <fullName evidence="1">Uncharacterized protein</fullName>
    </submittedName>
</protein>
<sequence>MSVKVRLCAMEEKLSIMNRRISSIDSRLSSMDSRESSMDSKLSSTESKLDYLIKLFSSAYNTTGVQLDEEDDQYFDEVGGEGVSVGDAYRTCDKRIDHAANHLVPPVSISSSPIAESEHSMKIFTQMSDRKLAGSLRKRRAARTIESSYDCQSLRRKMIHTLPMSGSVTFDPYRPITMRLSSAVSHFMDREWRPGHIETVTQLIRQHKDKYPEVFDEHILCWITDYPLDFFNSDKENYNFGEEMLEFLNEKEPMMNIKPCAAYDRVNIGVVQFIGEKAWINGSVVSSKPLSASNAYVSIFIMCCSVDCDVFVLKYTEFLMVGRELNFTADDIVQFRKKYA</sequence>
<proteinExistence type="predicted"/>
<organism evidence="1 2">
    <name type="scientific">Rhamnella rubrinervis</name>
    <dbReference type="NCBI Taxonomy" id="2594499"/>
    <lineage>
        <taxon>Eukaryota</taxon>
        <taxon>Viridiplantae</taxon>
        <taxon>Streptophyta</taxon>
        <taxon>Embryophyta</taxon>
        <taxon>Tracheophyta</taxon>
        <taxon>Spermatophyta</taxon>
        <taxon>Magnoliopsida</taxon>
        <taxon>eudicotyledons</taxon>
        <taxon>Gunneridae</taxon>
        <taxon>Pentapetalae</taxon>
        <taxon>rosids</taxon>
        <taxon>fabids</taxon>
        <taxon>Rosales</taxon>
        <taxon>Rhamnaceae</taxon>
        <taxon>rhamnoid group</taxon>
        <taxon>Rhamneae</taxon>
        <taxon>Rhamnella</taxon>
    </lineage>
</organism>
<keyword evidence="2" id="KW-1185">Reference proteome</keyword>
<name>A0A8K0HK64_9ROSA</name>